<evidence type="ECO:0000313" key="11">
    <source>
        <dbReference type="Proteomes" id="UP000070539"/>
    </source>
</evidence>
<proteinExistence type="predicted"/>
<comment type="caution">
    <text evidence="10">The sequence shown here is derived from an EMBL/GenBank/DDBJ whole genome shotgun (WGS) entry which is preliminary data.</text>
</comment>
<keyword evidence="6" id="KW-0597">Phosphoprotein</keyword>
<dbReference type="Gene3D" id="3.40.50.2300">
    <property type="match status" value="1"/>
</dbReference>
<dbReference type="InterPro" id="IPR001867">
    <property type="entry name" value="OmpR/PhoB-type_DNA-bd"/>
</dbReference>
<dbReference type="GO" id="GO:0000156">
    <property type="term" value="F:phosphorelay response regulator activity"/>
    <property type="evidence" value="ECO:0007669"/>
    <property type="project" value="TreeGrafter"/>
</dbReference>
<dbReference type="InterPro" id="IPR011006">
    <property type="entry name" value="CheY-like_superfamily"/>
</dbReference>
<dbReference type="SUPFAM" id="SSF52172">
    <property type="entry name" value="CheY-like"/>
    <property type="match status" value="1"/>
</dbReference>
<dbReference type="InterPro" id="IPR039420">
    <property type="entry name" value="WalR-like"/>
</dbReference>
<dbReference type="EMBL" id="LRVM01000007">
    <property type="protein sequence ID" value="KXL52429.1"/>
    <property type="molecule type" value="Genomic_DNA"/>
</dbReference>
<feature type="DNA-binding region" description="OmpR/PhoB-type" evidence="7">
    <location>
        <begin position="124"/>
        <end position="220"/>
    </location>
</feature>
<dbReference type="SUPFAM" id="SSF46894">
    <property type="entry name" value="C-terminal effector domain of the bipartite response regulators"/>
    <property type="match status" value="1"/>
</dbReference>
<dbReference type="PROSITE" id="PS51755">
    <property type="entry name" value="OMPR_PHOB"/>
    <property type="match status" value="1"/>
</dbReference>
<dbReference type="OrthoDB" id="9790442at2"/>
<sequence length="220" mass="25345">MTLFIVEDDFELRKELITFLEKCGYDCKTSNDFTNIVKDALEAEPDLILLDINLPYFDGYHICREIRKVSDVPIIIVTSRNTDMDELMSMNLGADDFVTKPYNTQILLARINAILKRAEKVGDASDLKYNGLTVYTTKSKVSFADKSVDLTKNELRILWIFIKNQGNIVSRNDLMDELWQSDEFVDDNTLTVNVNRLRKKLEQIGAVNFIQTRRGQGYIL</sequence>
<evidence type="ECO:0000256" key="1">
    <source>
        <dbReference type="ARBA" id="ARBA00018672"/>
    </source>
</evidence>
<dbReference type="PATRIC" id="fig|36847.3.peg.2492"/>
<evidence type="ECO:0000256" key="6">
    <source>
        <dbReference type="PROSITE-ProRule" id="PRU00169"/>
    </source>
</evidence>
<dbReference type="GO" id="GO:0000976">
    <property type="term" value="F:transcription cis-regulatory region binding"/>
    <property type="evidence" value="ECO:0007669"/>
    <property type="project" value="TreeGrafter"/>
</dbReference>
<dbReference type="GO" id="GO:0005829">
    <property type="term" value="C:cytosol"/>
    <property type="evidence" value="ECO:0007669"/>
    <property type="project" value="TreeGrafter"/>
</dbReference>
<dbReference type="RefSeq" id="WP_066088636.1">
    <property type="nucleotide sequence ID" value="NZ_LRVM01000007.1"/>
</dbReference>
<dbReference type="InterPro" id="IPR036388">
    <property type="entry name" value="WH-like_DNA-bd_sf"/>
</dbReference>
<evidence type="ECO:0000259" key="9">
    <source>
        <dbReference type="PROSITE" id="PS51755"/>
    </source>
</evidence>
<dbReference type="SMART" id="SM00862">
    <property type="entry name" value="Trans_reg_C"/>
    <property type="match status" value="1"/>
</dbReference>
<feature type="domain" description="OmpR/PhoB-type" evidence="9">
    <location>
        <begin position="124"/>
        <end position="220"/>
    </location>
</feature>
<dbReference type="InterPro" id="IPR016032">
    <property type="entry name" value="Sig_transdc_resp-reg_C-effctor"/>
</dbReference>
<dbReference type="Pfam" id="PF00486">
    <property type="entry name" value="Trans_reg_C"/>
    <property type="match status" value="1"/>
</dbReference>
<keyword evidence="4" id="KW-0804">Transcription</keyword>
<protein>
    <recommendedName>
        <fullName evidence="1">Stage 0 sporulation protein A homolog</fullName>
    </recommendedName>
</protein>
<dbReference type="GO" id="GO:0006355">
    <property type="term" value="P:regulation of DNA-templated transcription"/>
    <property type="evidence" value="ECO:0007669"/>
    <property type="project" value="InterPro"/>
</dbReference>
<dbReference type="PANTHER" id="PTHR48111:SF43">
    <property type="entry name" value="STAGE 0 SPORULATION PROTEIN A HOMOLOG"/>
    <property type="match status" value="1"/>
</dbReference>
<dbReference type="PANTHER" id="PTHR48111">
    <property type="entry name" value="REGULATOR OF RPOS"/>
    <property type="match status" value="1"/>
</dbReference>
<evidence type="ECO:0000259" key="8">
    <source>
        <dbReference type="PROSITE" id="PS50110"/>
    </source>
</evidence>
<dbReference type="AlphaFoldDB" id="A0A136WDM0"/>
<evidence type="ECO:0000256" key="3">
    <source>
        <dbReference type="ARBA" id="ARBA00023125"/>
    </source>
</evidence>
<keyword evidence="3 7" id="KW-0238">DNA-binding</keyword>
<dbReference type="InterPro" id="IPR001789">
    <property type="entry name" value="Sig_transdc_resp-reg_receiver"/>
</dbReference>
<evidence type="ECO:0000256" key="5">
    <source>
        <dbReference type="ARBA" id="ARBA00024867"/>
    </source>
</evidence>
<dbReference type="Proteomes" id="UP000070539">
    <property type="component" value="Unassembled WGS sequence"/>
</dbReference>
<dbReference type="GO" id="GO:0032993">
    <property type="term" value="C:protein-DNA complex"/>
    <property type="evidence" value="ECO:0007669"/>
    <property type="project" value="TreeGrafter"/>
</dbReference>
<organism evidence="10 11">
    <name type="scientific">Anaerotignum neopropionicum</name>
    <dbReference type="NCBI Taxonomy" id="36847"/>
    <lineage>
        <taxon>Bacteria</taxon>
        <taxon>Bacillati</taxon>
        <taxon>Bacillota</taxon>
        <taxon>Clostridia</taxon>
        <taxon>Lachnospirales</taxon>
        <taxon>Anaerotignaceae</taxon>
        <taxon>Anaerotignum</taxon>
    </lineage>
</organism>
<name>A0A136WDM0_9FIRM</name>
<comment type="function">
    <text evidence="5">May play the central regulatory role in sporulation. It may be an element of the effector pathway responsible for the activation of sporulation genes in response to nutritional stress. Spo0A may act in concert with spo0H (a sigma factor) to control the expression of some genes that are critical to the sporulation process.</text>
</comment>
<keyword evidence="2" id="KW-0805">Transcription regulation</keyword>
<dbReference type="SMART" id="SM00448">
    <property type="entry name" value="REC"/>
    <property type="match status" value="1"/>
</dbReference>
<reference evidence="10 11" key="1">
    <citation type="submission" date="2016-01" db="EMBL/GenBank/DDBJ databases">
        <title>Genome sequence of Clostridium neopropionicum X4, DSM-3847.</title>
        <authorList>
            <person name="Poehlein A."/>
            <person name="Beck M.H."/>
            <person name="Bengelsdorf F.R."/>
            <person name="Daniel R."/>
            <person name="Duerre P."/>
        </authorList>
    </citation>
    <scope>NUCLEOTIDE SEQUENCE [LARGE SCALE GENOMIC DNA]</scope>
    <source>
        <strain evidence="10 11">DSM-3847</strain>
    </source>
</reference>
<evidence type="ECO:0000256" key="2">
    <source>
        <dbReference type="ARBA" id="ARBA00023015"/>
    </source>
</evidence>
<dbReference type="PROSITE" id="PS50110">
    <property type="entry name" value="RESPONSE_REGULATORY"/>
    <property type="match status" value="1"/>
</dbReference>
<keyword evidence="11" id="KW-1185">Reference proteome</keyword>
<gene>
    <name evidence="10" type="primary">graR</name>
    <name evidence="10" type="ORF">CLNEO_21250</name>
</gene>
<evidence type="ECO:0000313" key="10">
    <source>
        <dbReference type="EMBL" id="KXL52429.1"/>
    </source>
</evidence>
<dbReference type="STRING" id="36847.CLNEO_21250"/>
<accession>A0A136WDM0</accession>
<feature type="domain" description="Response regulatory" evidence="8">
    <location>
        <begin position="2"/>
        <end position="115"/>
    </location>
</feature>
<feature type="modified residue" description="4-aspartylphosphate" evidence="6">
    <location>
        <position position="51"/>
    </location>
</feature>
<dbReference type="CDD" id="cd00383">
    <property type="entry name" value="trans_reg_C"/>
    <property type="match status" value="1"/>
</dbReference>
<dbReference type="Pfam" id="PF00072">
    <property type="entry name" value="Response_reg"/>
    <property type="match status" value="1"/>
</dbReference>
<evidence type="ECO:0000256" key="7">
    <source>
        <dbReference type="PROSITE-ProRule" id="PRU01091"/>
    </source>
</evidence>
<dbReference type="Gene3D" id="1.10.10.10">
    <property type="entry name" value="Winged helix-like DNA-binding domain superfamily/Winged helix DNA-binding domain"/>
    <property type="match status" value="1"/>
</dbReference>
<evidence type="ECO:0000256" key="4">
    <source>
        <dbReference type="ARBA" id="ARBA00023163"/>
    </source>
</evidence>